<gene>
    <name evidence="2" type="ORF">KDK_01000</name>
</gene>
<organism evidence="2 3">
    <name type="scientific">Dictyobacter kobayashii</name>
    <dbReference type="NCBI Taxonomy" id="2014872"/>
    <lineage>
        <taxon>Bacteria</taxon>
        <taxon>Bacillati</taxon>
        <taxon>Chloroflexota</taxon>
        <taxon>Ktedonobacteria</taxon>
        <taxon>Ktedonobacterales</taxon>
        <taxon>Dictyobacteraceae</taxon>
        <taxon>Dictyobacter</taxon>
    </lineage>
</organism>
<sequence>MLWSIISKILIDTLIDLLAGLFIKLAMAAFSAILNTISMNIQPSHVNLAH</sequence>
<reference evidence="3" key="1">
    <citation type="submission" date="2018-12" db="EMBL/GenBank/DDBJ databases">
        <title>Tengunoibacter tsumagoiensis gen. nov., sp. nov., Dictyobacter kobayashii sp. nov., D. alpinus sp. nov., and D. joshuensis sp. nov. and description of Dictyobacteraceae fam. nov. within the order Ktedonobacterales isolated from Tengu-no-mugimeshi.</title>
        <authorList>
            <person name="Wang C.M."/>
            <person name="Zheng Y."/>
            <person name="Sakai Y."/>
            <person name="Toyoda A."/>
            <person name="Minakuchi Y."/>
            <person name="Abe K."/>
            <person name="Yokota A."/>
            <person name="Yabe S."/>
        </authorList>
    </citation>
    <scope>NUCLEOTIDE SEQUENCE [LARGE SCALE GENOMIC DNA]</scope>
    <source>
        <strain evidence="3">Uno11</strain>
    </source>
</reference>
<evidence type="ECO:0000313" key="3">
    <source>
        <dbReference type="Proteomes" id="UP000287188"/>
    </source>
</evidence>
<keyword evidence="1" id="KW-1133">Transmembrane helix</keyword>
<keyword evidence="3" id="KW-1185">Reference proteome</keyword>
<evidence type="ECO:0000256" key="1">
    <source>
        <dbReference type="SAM" id="Phobius"/>
    </source>
</evidence>
<accession>A0A402AB05</accession>
<dbReference type="EMBL" id="BIFS01000001">
    <property type="protein sequence ID" value="GCE16300.1"/>
    <property type="molecule type" value="Genomic_DNA"/>
</dbReference>
<name>A0A402AB05_9CHLR</name>
<proteinExistence type="predicted"/>
<dbReference type="Proteomes" id="UP000287188">
    <property type="component" value="Unassembled WGS sequence"/>
</dbReference>
<feature type="transmembrane region" description="Helical" evidence="1">
    <location>
        <begin position="9"/>
        <end position="34"/>
    </location>
</feature>
<dbReference type="AlphaFoldDB" id="A0A402AB05"/>
<evidence type="ECO:0000313" key="2">
    <source>
        <dbReference type="EMBL" id="GCE16300.1"/>
    </source>
</evidence>
<protein>
    <submittedName>
        <fullName evidence="2">Uncharacterized protein</fullName>
    </submittedName>
</protein>
<comment type="caution">
    <text evidence="2">The sequence shown here is derived from an EMBL/GenBank/DDBJ whole genome shotgun (WGS) entry which is preliminary data.</text>
</comment>
<keyword evidence="1" id="KW-0472">Membrane</keyword>
<keyword evidence="1" id="KW-0812">Transmembrane</keyword>